<dbReference type="RefSeq" id="WP_026656075.1">
    <property type="nucleotide sequence ID" value="NC_022538.1"/>
</dbReference>
<organism evidence="5 6">
    <name type="scientific">Alteracholeplasma palmae (strain ATCC 49389 / J233)</name>
    <name type="common">Acholeplasma palmae</name>
    <dbReference type="NCBI Taxonomy" id="1318466"/>
    <lineage>
        <taxon>Bacteria</taxon>
        <taxon>Bacillati</taxon>
        <taxon>Mycoplasmatota</taxon>
        <taxon>Mollicutes</taxon>
        <taxon>Acholeplasmatales</taxon>
        <taxon>Acholeplasmataceae</taxon>
        <taxon>Acholeplasma</taxon>
    </lineage>
</organism>
<dbReference type="SUPFAM" id="SSF116734">
    <property type="entry name" value="DNA methylase specificity domain"/>
    <property type="match status" value="1"/>
</dbReference>
<accession>U4KK44</accession>
<dbReference type="AlphaFoldDB" id="U4KK44"/>
<dbReference type="PANTHER" id="PTHR30408">
    <property type="entry name" value="TYPE-1 RESTRICTION ENZYME ECOKI SPECIFICITY PROTEIN"/>
    <property type="match status" value="1"/>
</dbReference>
<sequence length="196" mass="22835">MAKVKDLVELVFGTNQARIEIDHDIDEFYDKTTFEYDYEHLNERNLDVLSSEGNKSGKMYTQTGDVLISTSSQLATVVSEHTANKILTINFIKVNCNERLILKGYFIYLFNMNKTIKKEKERLAQTTGVQRITATILNDIELPLPDIGTQQKIVDLYLKMIDIKRKSYKYAELIEKTTYNLLEKFFDNDEINKKKE</sequence>
<dbReference type="EMBL" id="FO681347">
    <property type="protein sequence ID" value="CCV63887.1"/>
    <property type="molecule type" value="Genomic_DNA"/>
</dbReference>
<reference evidence="5 6" key="1">
    <citation type="journal article" date="2013" name="J. Mol. Microbiol. Biotechnol.">
        <title>Analysis of the Complete Genomes of Acholeplasma brassicae , A. palmae and A. laidlawii and Their Comparison to the Obligate Parasites from ' Candidatus Phytoplasma'.</title>
        <authorList>
            <person name="Kube M."/>
            <person name="Siewert C."/>
            <person name="Migdoll A.M."/>
            <person name="Duduk B."/>
            <person name="Holz S."/>
            <person name="Rabus R."/>
            <person name="Seemuller E."/>
            <person name="Mitrovic J."/>
            <person name="Muller I."/>
            <person name="Buttner C."/>
            <person name="Reinhardt R."/>
        </authorList>
    </citation>
    <scope>NUCLEOTIDE SEQUENCE [LARGE SCALE GENOMIC DNA]</scope>
    <source>
        <strain evidence="5 6">J233</strain>
    </source>
</reference>
<keyword evidence="6" id="KW-1185">Reference proteome</keyword>
<dbReference type="InterPro" id="IPR052021">
    <property type="entry name" value="Type-I_RS_S_subunit"/>
</dbReference>
<dbReference type="Pfam" id="PF01420">
    <property type="entry name" value="Methylase_S"/>
    <property type="match status" value="1"/>
</dbReference>
<dbReference type="InterPro" id="IPR000055">
    <property type="entry name" value="Restrct_endonuc_typeI_TRD"/>
</dbReference>
<dbReference type="GO" id="GO:0009307">
    <property type="term" value="P:DNA restriction-modification system"/>
    <property type="evidence" value="ECO:0007669"/>
    <property type="project" value="UniProtKB-KW"/>
</dbReference>
<dbReference type="KEGG" id="apal:BN85403100"/>
<evidence type="ECO:0000256" key="3">
    <source>
        <dbReference type="ARBA" id="ARBA00023125"/>
    </source>
</evidence>
<protein>
    <submittedName>
        <fullName evidence="5">Type I restriction-modification system specificity subunit</fullName>
    </submittedName>
</protein>
<dbReference type="HOGENOM" id="CLU_120896_0_0_14"/>
<dbReference type="OrthoDB" id="2234796at2"/>
<evidence type="ECO:0000256" key="2">
    <source>
        <dbReference type="ARBA" id="ARBA00022747"/>
    </source>
</evidence>
<comment type="similarity">
    <text evidence="1">Belongs to the type-I restriction system S methylase family.</text>
</comment>
<dbReference type="GO" id="GO:0003677">
    <property type="term" value="F:DNA binding"/>
    <property type="evidence" value="ECO:0007669"/>
    <property type="project" value="UniProtKB-KW"/>
</dbReference>
<evidence type="ECO:0000313" key="5">
    <source>
        <dbReference type="EMBL" id="CCV63887.1"/>
    </source>
</evidence>
<dbReference type="STRING" id="1318466.BN85403100"/>
<evidence type="ECO:0000313" key="6">
    <source>
        <dbReference type="Proteomes" id="UP000032740"/>
    </source>
</evidence>
<keyword evidence="3" id="KW-0238">DNA-binding</keyword>
<keyword evidence="2" id="KW-0680">Restriction system</keyword>
<evidence type="ECO:0000256" key="1">
    <source>
        <dbReference type="ARBA" id="ARBA00010923"/>
    </source>
</evidence>
<feature type="domain" description="Type I restriction modification DNA specificity" evidence="4">
    <location>
        <begin position="47"/>
        <end position="156"/>
    </location>
</feature>
<dbReference type="InterPro" id="IPR044946">
    <property type="entry name" value="Restrct_endonuc_typeI_TRD_sf"/>
</dbReference>
<dbReference type="Gene3D" id="3.90.220.20">
    <property type="entry name" value="DNA methylase specificity domains"/>
    <property type="match status" value="1"/>
</dbReference>
<gene>
    <name evidence="5" type="primary">hsdS</name>
    <name evidence="5" type="ORF">BN85403100</name>
</gene>
<name>U4KK44_ALTPJ</name>
<dbReference type="Proteomes" id="UP000032740">
    <property type="component" value="Chromosome"/>
</dbReference>
<dbReference type="PANTHER" id="PTHR30408:SF12">
    <property type="entry name" value="TYPE I RESTRICTION ENZYME MJAVIII SPECIFICITY SUBUNIT"/>
    <property type="match status" value="1"/>
</dbReference>
<evidence type="ECO:0000259" key="4">
    <source>
        <dbReference type="Pfam" id="PF01420"/>
    </source>
</evidence>
<proteinExistence type="inferred from homology"/>